<gene>
    <name evidence="2" type="ORF">KC729_03275</name>
</gene>
<dbReference type="SUPFAM" id="SSF53448">
    <property type="entry name" value="Nucleotide-diphospho-sugar transferases"/>
    <property type="match status" value="1"/>
</dbReference>
<dbReference type="EMBL" id="JAGQHR010000055">
    <property type="protein sequence ID" value="MCA9726677.1"/>
    <property type="molecule type" value="Genomic_DNA"/>
</dbReference>
<feature type="compositionally biased region" description="Basic and acidic residues" evidence="1">
    <location>
        <begin position="7"/>
        <end position="26"/>
    </location>
</feature>
<comment type="caution">
    <text evidence="2">The sequence shown here is derived from an EMBL/GenBank/DDBJ whole genome shotgun (WGS) entry which is preliminary data.</text>
</comment>
<dbReference type="InterPro" id="IPR018641">
    <property type="entry name" value="Trfase_1_rSAM/seldom-assoc"/>
</dbReference>
<reference evidence="2" key="2">
    <citation type="journal article" date="2021" name="Microbiome">
        <title>Successional dynamics and alternative stable states in a saline activated sludge microbial community over 9 years.</title>
        <authorList>
            <person name="Wang Y."/>
            <person name="Ye J."/>
            <person name="Ju F."/>
            <person name="Liu L."/>
            <person name="Boyd J.A."/>
            <person name="Deng Y."/>
            <person name="Parks D.H."/>
            <person name="Jiang X."/>
            <person name="Yin X."/>
            <person name="Woodcroft B.J."/>
            <person name="Tyson G.W."/>
            <person name="Hugenholtz P."/>
            <person name="Polz M.F."/>
            <person name="Zhang T."/>
        </authorList>
    </citation>
    <scope>NUCLEOTIDE SEQUENCE</scope>
    <source>
        <strain evidence="2">HKST-UBA01</strain>
    </source>
</reference>
<feature type="region of interest" description="Disordered" evidence="1">
    <location>
        <begin position="1"/>
        <end position="33"/>
    </location>
</feature>
<dbReference type="Proteomes" id="UP000697710">
    <property type="component" value="Unassembled WGS sequence"/>
</dbReference>
<name>A0A956LX68_UNCEI</name>
<evidence type="ECO:0000313" key="2">
    <source>
        <dbReference type="EMBL" id="MCA9726677.1"/>
    </source>
</evidence>
<evidence type="ECO:0000313" key="3">
    <source>
        <dbReference type="Proteomes" id="UP000697710"/>
    </source>
</evidence>
<dbReference type="InterPro" id="IPR029044">
    <property type="entry name" value="Nucleotide-diphossugar_trans"/>
</dbReference>
<dbReference type="PANTHER" id="PTHR36529">
    <property type="entry name" value="SLL1095 PROTEIN"/>
    <property type="match status" value="1"/>
</dbReference>
<organism evidence="2 3">
    <name type="scientific">Eiseniibacteriota bacterium</name>
    <dbReference type="NCBI Taxonomy" id="2212470"/>
    <lineage>
        <taxon>Bacteria</taxon>
        <taxon>Candidatus Eiseniibacteriota</taxon>
    </lineage>
</organism>
<dbReference type="PANTHER" id="PTHR36529:SF1">
    <property type="entry name" value="GLYCOSYLTRANSFERASE"/>
    <property type="match status" value="1"/>
</dbReference>
<accession>A0A956LX68</accession>
<proteinExistence type="predicted"/>
<dbReference type="AlphaFoldDB" id="A0A956LX68"/>
<dbReference type="NCBIfam" id="TIGR04282">
    <property type="entry name" value="glyco_like_cofC"/>
    <property type="match status" value="1"/>
</dbReference>
<protein>
    <submittedName>
        <fullName evidence="2">TIGR04282 family arsenosugar biosynthesis glycosyltransferase</fullName>
    </submittedName>
</protein>
<dbReference type="Gene3D" id="3.90.550.10">
    <property type="entry name" value="Spore Coat Polysaccharide Biosynthesis Protein SpsA, Chain A"/>
    <property type="match status" value="1"/>
</dbReference>
<dbReference type="Pfam" id="PF09837">
    <property type="entry name" value="DUF2064"/>
    <property type="match status" value="1"/>
</dbReference>
<sequence>MGCAGRDPPHGEGPLSDRERALDHPTRPGKPAADVGGCAIGILARAPIAGRAKTRLIPRLGAVGAARFQEASLQDADRLVSIVGVPGILFLSPLSARSRIRPLRLALPIAGQGGGSLGTRMVAALERLLRLPEIDRALVIGTDSPDLPVRLLRDAVQALREHPAVLVPAADGGYVAFGVHGAHARSGELRRVLRPVPWSSPHTCERTAEALRAGGLEPLLLETWFDIDEPSDLDALRARLARSAHDRNPDEVAPHTAAFLREWQAPPDPDALSG</sequence>
<reference evidence="2" key="1">
    <citation type="submission" date="2020-04" db="EMBL/GenBank/DDBJ databases">
        <authorList>
            <person name="Zhang T."/>
        </authorList>
    </citation>
    <scope>NUCLEOTIDE SEQUENCE</scope>
    <source>
        <strain evidence="2">HKST-UBA01</strain>
    </source>
</reference>
<evidence type="ECO:0000256" key="1">
    <source>
        <dbReference type="SAM" id="MobiDB-lite"/>
    </source>
</evidence>